<evidence type="ECO:0000313" key="2">
    <source>
        <dbReference type="EMBL" id="SHH40214.1"/>
    </source>
</evidence>
<accession>A0A1M5SNY0</accession>
<keyword evidence="3" id="KW-1185">Reference proteome</keyword>
<feature type="domain" description="Transglycosylase SLT" evidence="1">
    <location>
        <begin position="104"/>
        <end position="198"/>
    </location>
</feature>
<dbReference type="CDD" id="cd00254">
    <property type="entry name" value="LT-like"/>
    <property type="match status" value="1"/>
</dbReference>
<name>A0A1M5SNY0_9FIRM</name>
<dbReference type="Pfam" id="PF01464">
    <property type="entry name" value="SLT"/>
    <property type="match status" value="1"/>
</dbReference>
<protein>
    <submittedName>
        <fullName evidence="2">Transglycosylase SLT domain-containing protein</fullName>
    </submittedName>
</protein>
<organism evidence="2 3">
    <name type="scientific">Asaccharospora irregularis DSM 2635</name>
    <dbReference type="NCBI Taxonomy" id="1121321"/>
    <lineage>
        <taxon>Bacteria</taxon>
        <taxon>Bacillati</taxon>
        <taxon>Bacillota</taxon>
        <taxon>Clostridia</taxon>
        <taxon>Peptostreptococcales</taxon>
        <taxon>Peptostreptococcaceae</taxon>
        <taxon>Asaccharospora</taxon>
    </lineage>
</organism>
<dbReference type="PANTHER" id="PTHR37423">
    <property type="entry name" value="SOLUBLE LYTIC MUREIN TRANSGLYCOSYLASE-RELATED"/>
    <property type="match status" value="1"/>
</dbReference>
<dbReference type="Gene3D" id="1.10.530.10">
    <property type="match status" value="1"/>
</dbReference>
<dbReference type="AlphaFoldDB" id="A0A1M5SNY0"/>
<dbReference type="InterPro" id="IPR008258">
    <property type="entry name" value="Transglycosylase_SLT_dom_1"/>
</dbReference>
<proteinExistence type="predicted"/>
<dbReference type="InterPro" id="IPR023346">
    <property type="entry name" value="Lysozyme-like_dom_sf"/>
</dbReference>
<dbReference type="EMBL" id="FQWX01000044">
    <property type="protein sequence ID" value="SHH40214.1"/>
    <property type="molecule type" value="Genomic_DNA"/>
</dbReference>
<dbReference type="Proteomes" id="UP000243255">
    <property type="component" value="Unassembled WGS sequence"/>
</dbReference>
<dbReference type="OrthoDB" id="9815002at2"/>
<gene>
    <name evidence="2" type="ORF">SAMN04488530_1442</name>
</gene>
<evidence type="ECO:0000313" key="3">
    <source>
        <dbReference type="Proteomes" id="UP000243255"/>
    </source>
</evidence>
<dbReference type="SUPFAM" id="SSF53955">
    <property type="entry name" value="Lysozyme-like"/>
    <property type="match status" value="1"/>
</dbReference>
<evidence type="ECO:0000259" key="1">
    <source>
        <dbReference type="Pfam" id="PF01464"/>
    </source>
</evidence>
<dbReference type="STRING" id="1121321.SAMN04488530_1442"/>
<sequence length="226" mass="25180">MNNIMQLLNVTSTLPLSTTNSECTCDSNSDAFNIVMISLLNAMANKPQVLSDVNKINLYNSNQRKESDIISNTLDTTKAILNKSKIEPSSGDKDVNKRIDSAVSIASKKYGVNENLIRAIIKVESNFNPKVVSSAGAKGLMQLMPENCRDLGIKDPFNIEQNIDGGTRHIKEYLDKYNGNVEMALMAYNGGPTRMARRGVKSINDIYKMPKETQKYVPKVMKYYRG</sequence>
<dbReference type="PANTHER" id="PTHR37423:SF2">
    <property type="entry name" value="MEMBRANE-BOUND LYTIC MUREIN TRANSGLYCOSYLASE C"/>
    <property type="match status" value="1"/>
</dbReference>
<dbReference type="RefSeq" id="WP_073127466.1">
    <property type="nucleotide sequence ID" value="NZ_BAABCH010000009.1"/>
</dbReference>
<reference evidence="3" key="1">
    <citation type="submission" date="2016-11" db="EMBL/GenBank/DDBJ databases">
        <authorList>
            <person name="Varghese N."/>
            <person name="Submissions S."/>
        </authorList>
    </citation>
    <scope>NUCLEOTIDE SEQUENCE [LARGE SCALE GENOMIC DNA]</scope>
    <source>
        <strain evidence="3">DSM 2635</strain>
    </source>
</reference>